<protein>
    <submittedName>
        <fullName evidence="2">Uncharacterized protein</fullName>
    </submittedName>
</protein>
<proteinExistence type="predicted"/>
<name>A0A7S4ESY6_CHRCT</name>
<gene>
    <name evidence="2" type="ORF">PCAR00345_LOCUS2775</name>
</gene>
<evidence type="ECO:0000313" key="2">
    <source>
        <dbReference type="EMBL" id="CAE0750190.1"/>
    </source>
</evidence>
<accession>A0A7S4ESY6</accession>
<reference evidence="2" key="1">
    <citation type="submission" date="2021-01" db="EMBL/GenBank/DDBJ databases">
        <authorList>
            <person name="Corre E."/>
            <person name="Pelletier E."/>
            <person name="Niang G."/>
            <person name="Scheremetjew M."/>
            <person name="Finn R."/>
            <person name="Kale V."/>
            <person name="Holt S."/>
            <person name="Cochrane G."/>
            <person name="Meng A."/>
            <person name="Brown T."/>
            <person name="Cohen L."/>
        </authorList>
    </citation>
    <scope>NUCLEOTIDE SEQUENCE</scope>
    <source>
        <strain evidence="2">CCMP645</strain>
    </source>
</reference>
<dbReference type="AlphaFoldDB" id="A0A7S4ESY6"/>
<feature type="region of interest" description="Disordered" evidence="1">
    <location>
        <begin position="1"/>
        <end position="26"/>
    </location>
</feature>
<dbReference type="EMBL" id="HBIZ01004909">
    <property type="protein sequence ID" value="CAE0750190.1"/>
    <property type="molecule type" value="Transcribed_RNA"/>
</dbReference>
<sequence>MALQAASTHARQEVPRSRASRPSPAPSEAVQNELVYCSFAQSSDAAARCRTMLRGLYLYSPPMCFPFFPPQVFLLRVQETKKRPGILKALGQSLETVQGLAQTARSVASWGLSHMSLTQWLDTTRADPAGLTQPTGLARAPAAAHTMRLRNGVVAGDIDAVGANSVRSGQ</sequence>
<organism evidence="2">
    <name type="scientific">Chrysotila carterae</name>
    <name type="common">Marine alga</name>
    <name type="synonym">Syracosphaera carterae</name>
    <dbReference type="NCBI Taxonomy" id="13221"/>
    <lineage>
        <taxon>Eukaryota</taxon>
        <taxon>Haptista</taxon>
        <taxon>Haptophyta</taxon>
        <taxon>Prymnesiophyceae</taxon>
        <taxon>Isochrysidales</taxon>
        <taxon>Isochrysidaceae</taxon>
        <taxon>Chrysotila</taxon>
    </lineage>
</organism>
<evidence type="ECO:0000256" key="1">
    <source>
        <dbReference type="SAM" id="MobiDB-lite"/>
    </source>
</evidence>